<dbReference type="AlphaFoldDB" id="L8TSJ4"/>
<evidence type="ECO:0000313" key="2">
    <source>
        <dbReference type="Proteomes" id="UP000011189"/>
    </source>
</evidence>
<dbReference type="EMBL" id="AOFD01000020">
    <property type="protein sequence ID" value="ELT44626.1"/>
    <property type="molecule type" value="Genomic_DNA"/>
</dbReference>
<proteinExistence type="predicted"/>
<dbReference type="Proteomes" id="UP000011189">
    <property type="component" value="Unassembled WGS sequence"/>
</dbReference>
<gene>
    <name evidence="1" type="ORF">G205_10937</name>
</gene>
<reference evidence="2" key="1">
    <citation type="journal article" date="2013" name="Genome Announc.">
        <title>Draft Genome Sequence of the 2-Chloro-4-Nitrophenol-Degrading Bacterium Arthrobacter sp. Strain SJCon.</title>
        <authorList>
            <person name="Vikram S."/>
            <person name="Kumar S."/>
            <person name="Vaidya B."/>
            <person name="Pinnaka A.K."/>
            <person name="Raghava G.P."/>
        </authorList>
    </citation>
    <scope>NUCLEOTIDE SEQUENCE [LARGE SCALE GENOMIC DNA]</scope>
    <source>
        <strain evidence="2">SJCon</strain>
    </source>
</reference>
<comment type="caution">
    <text evidence="1">The sequence shown here is derived from an EMBL/GenBank/DDBJ whole genome shotgun (WGS) entry which is preliminary data.</text>
</comment>
<keyword evidence="2" id="KW-1185">Reference proteome</keyword>
<evidence type="ECO:0000313" key="1">
    <source>
        <dbReference type="EMBL" id="ELT44626.1"/>
    </source>
</evidence>
<protein>
    <submittedName>
        <fullName evidence="1">Uncharacterized protein</fullName>
    </submittedName>
</protein>
<sequence length="63" mass="6947">MFTRGRIMWMAHSKLSNVPVWLAMVTVNMRPSWLPQTSQVSMIIPSLIPLLQTLSVAAPLAAG</sequence>
<name>L8TSJ4_9MICC</name>
<organism evidence="1 2">
    <name type="scientific">Arthrobacter nitrophenolicus</name>
    <dbReference type="NCBI Taxonomy" id="683150"/>
    <lineage>
        <taxon>Bacteria</taxon>
        <taxon>Bacillati</taxon>
        <taxon>Actinomycetota</taxon>
        <taxon>Actinomycetes</taxon>
        <taxon>Micrococcales</taxon>
        <taxon>Micrococcaceae</taxon>
        <taxon>Arthrobacter</taxon>
    </lineage>
</organism>
<accession>L8TSJ4</accession>